<dbReference type="EMBL" id="JAGSMN010001469">
    <property type="protein sequence ID" value="MBR7678452.1"/>
    <property type="molecule type" value="Genomic_DNA"/>
</dbReference>
<dbReference type="AlphaFoldDB" id="A0A8T4J5B8"/>
<feature type="non-terminal residue" evidence="2">
    <location>
        <position position="1"/>
    </location>
</feature>
<feature type="region of interest" description="Disordered" evidence="1">
    <location>
        <begin position="93"/>
        <end position="127"/>
    </location>
</feature>
<evidence type="ECO:0000313" key="2">
    <source>
        <dbReference type="EMBL" id="MBR7678452.1"/>
    </source>
</evidence>
<evidence type="ECO:0000313" key="3">
    <source>
        <dbReference type="Proteomes" id="UP000675554"/>
    </source>
</evidence>
<protein>
    <submittedName>
        <fullName evidence="2">Uncharacterized protein</fullName>
    </submittedName>
</protein>
<evidence type="ECO:0000256" key="1">
    <source>
        <dbReference type="SAM" id="MobiDB-lite"/>
    </source>
</evidence>
<comment type="caution">
    <text evidence="2">The sequence shown here is derived from an EMBL/GenBank/DDBJ whole genome shotgun (WGS) entry which is preliminary data.</text>
</comment>
<organism evidence="2 3">
    <name type="scientific">Streptomyces daliensis</name>
    <dbReference type="NCBI Taxonomy" id="299421"/>
    <lineage>
        <taxon>Bacteria</taxon>
        <taxon>Bacillati</taxon>
        <taxon>Actinomycetota</taxon>
        <taxon>Actinomycetes</taxon>
        <taxon>Kitasatosporales</taxon>
        <taxon>Streptomycetaceae</taxon>
        <taxon>Streptomyces</taxon>
    </lineage>
</organism>
<name>A0A8T4J5B8_9ACTN</name>
<reference evidence="2" key="1">
    <citation type="submission" date="2021-04" db="EMBL/GenBank/DDBJ databases">
        <title>Sequencing of actinobacteria type strains.</title>
        <authorList>
            <person name="Nguyen G.-S."/>
            <person name="Wentzel A."/>
        </authorList>
    </citation>
    <scope>NUCLEOTIDE SEQUENCE</scope>
    <source>
        <strain evidence="2">DSM 42095</strain>
    </source>
</reference>
<dbReference type="Proteomes" id="UP000675554">
    <property type="component" value="Unassembled WGS sequence"/>
</dbReference>
<accession>A0A8T4J5B8</accession>
<feature type="compositionally biased region" description="Low complexity" evidence="1">
    <location>
        <begin position="95"/>
        <end position="110"/>
    </location>
</feature>
<proteinExistence type="predicted"/>
<sequence length="127" mass="11931">EAPLAGRERSLPGIAALLAVGQLALHTLFACGQQPVPRASSGSAEGSGGAGSGGGVVALAEKLLCNEHAAGSLSESEARRVVSDAGLSAGHLTQQAGQAGASGAAHLGHAGHAGHGGAEAAGSALTA</sequence>
<keyword evidence="3" id="KW-1185">Reference proteome</keyword>
<feature type="non-terminal residue" evidence="2">
    <location>
        <position position="127"/>
    </location>
</feature>
<gene>
    <name evidence="2" type="ORF">KDA82_36900</name>
</gene>